<name>A0AAD9FWG9_PAPLA</name>
<dbReference type="EMBL" id="JAODAN010000001">
    <property type="protein sequence ID" value="KAK1927298.1"/>
    <property type="molecule type" value="Genomic_DNA"/>
</dbReference>
<dbReference type="Proteomes" id="UP001182556">
    <property type="component" value="Unassembled WGS sequence"/>
</dbReference>
<gene>
    <name evidence="1" type="ORF">DB88DRAFT_23686</name>
</gene>
<dbReference type="AlphaFoldDB" id="A0AAD9FWG9"/>
<proteinExistence type="predicted"/>
<protein>
    <submittedName>
        <fullName evidence="1">Uncharacterized protein</fullName>
    </submittedName>
</protein>
<evidence type="ECO:0000313" key="1">
    <source>
        <dbReference type="EMBL" id="KAK1927298.1"/>
    </source>
</evidence>
<organism evidence="1 2">
    <name type="scientific">Papiliotrema laurentii</name>
    <name type="common">Cryptococcus laurentii</name>
    <dbReference type="NCBI Taxonomy" id="5418"/>
    <lineage>
        <taxon>Eukaryota</taxon>
        <taxon>Fungi</taxon>
        <taxon>Dikarya</taxon>
        <taxon>Basidiomycota</taxon>
        <taxon>Agaricomycotina</taxon>
        <taxon>Tremellomycetes</taxon>
        <taxon>Tremellales</taxon>
        <taxon>Rhynchogastremaceae</taxon>
        <taxon>Papiliotrema</taxon>
    </lineage>
</organism>
<reference evidence="1" key="1">
    <citation type="submission" date="2023-02" db="EMBL/GenBank/DDBJ databases">
        <title>Identification and recombinant expression of a fungal hydrolase from Papiliotrema laurentii that hydrolyzes apple cutin and clears colloidal polyester polyurethane.</title>
        <authorList>
            <consortium name="DOE Joint Genome Institute"/>
            <person name="Roman V.A."/>
            <person name="Bojanowski C."/>
            <person name="Crable B.R."/>
            <person name="Wagner D.N."/>
            <person name="Hung C.S."/>
            <person name="Nadeau L.J."/>
            <person name="Schratz L."/>
            <person name="Haridas S."/>
            <person name="Pangilinan J."/>
            <person name="Lipzen A."/>
            <person name="Na H."/>
            <person name="Yan M."/>
            <person name="Ng V."/>
            <person name="Grigoriev I.V."/>
            <person name="Spatafora J.W."/>
            <person name="Barlow D."/>
            <person name="Biffinger J."/>
            <person name="Kelley-Loughnane N."/>
            <person name="Varaljay V.A."/>
            <person name="Crookes-Goodson W.J."/>
        </authorList>
    </citation>
    <scope>NUCLEOTIDE SEQUENCE</scope>
    <source>
        <strain evidence="1">5307AH</strain>
    </source>
</reference>
<sequence length="114" mass="12746">MATKAKISNRANVRNRAVRRLKTAVDLVVNRGVSLDVEENGWDLVSNEFMYMATVEKSILDVPMEVLCDEVAALLRNLRRKGQGVVARRPGPPSRIRSPDINRAGRCERICVGE</sequence>
<evidence type="ECO:0000313" key="2">
    <source>
        <dbReference type="Proteomes" id="UP001182556"/>
    </source>
</evidence>
<comment type="caution">
    <text evidence="1">The sequence shown here is derived from an EMBL/GenBank/DDBJ whole genome shotgun (WGS) entry which is preliminary data.</text>
</comment>
<keyword evidence="2" id="KW-1185">Reference proteome</keyword>
<accession>A0AAD9FWG9</accession>